<sequence>MSGGGAHTPPRAGPELERPATTVQTWWPEICAFIRTGITNASSEGTNRVIKTVVQPLRQERGPERVLSPEVRISRGVHRAARRQLSPAAR</sequence>
<reference evidence="3 4" key="1">
    <citation type="submission" date="2024-06" db="EMBL/GenBank/DDBJ databases">
        <title>The Natural Products Discovery Center: Release of the First 8490 Sequenced Strains for Exploring Actinobacteria Biosynthetic Diversity.</title>
        <authorList>
            <person name="Kalkreuter E."/>
            <person name="Kautsar S.A."/>
            <person name="Yang D."/>
            <person name="Bader C.D."/>
            <person name="Teijaro C.N."/>
            <person name="Fluegel L."/>
            <person name="Davis C.M."/>
            <person name="Simpson J.R."/>
            <person name="Lauterbach L."/>
            <person name="Steele A.D."/>
            <person name="Gui C."/>
            <person name="Meng S."/>
            <person name="Li G."/>
            <person name="Viehrig K."/>
            <person name="Ye F."/>
            <person name="Su P."/>
            <person name="Kiefer A.F."/>
            <person name="Nichols A."/>
            <person name="Cepeda A.J."/>
            <person name="Yan W."/>
            <person name="Fan B."/>
            <person name="Jiang Y."/>
            <person name="Adhikari A."/>
            <person name="Zheng C.-J."/>
            <person name="Schuster L."/>
            <person name="Cowan T.M."/>
            <person name="Smanski M.J."/>
            <person name="Chevrette M.G."/>
            <person name="De Carvalho L.P.S."/>
            <person name="Shen B."/>
        </authorList>
    </citation>
    <scope>NUCLEOTIDE SEQUENCE [LARGE SCALE GENOMIC DNA]</scope>
    <source>
        <strain evidence="3 4">NPDC050100</strain>
    </source>
</reference>
<organism evidence="3 4">
    <name type="scientific">Microtetraspora glauca</name>
    <dbReference type="NCBI Taxonomy" id="1996"/>
    <lineage>
        <taxon>Bacteria</taxon>
        <taxon>Bacillati</taxon>
        <taxon>Actinomycetota</taxon>
        <taxon>Actinomycetes</taxon>
        <taxon>Streptosporangiales</taxon>
        <taxon>Streptosporangiaceae</taxon>
        <taxon>Microtetraspora</taxon>
    </lineage>
</organism>
<protein>
    <submittedName>
        <fullName evidence="3">Transposase</fullName>
    </submittedName>
</protein>
<feature type="region of interest" description="Disordered" evidence="1">
    <location>
        <begin position="1"/>
        <end position="21"/>
    </location>
</feature>
<name>A0ABV3GDH4_MICGL</name>
<evidence type="ECO:0000259" key="2">
    <source>
        <dbReference type="Pfam" id="PF01610"/>
    </source>
</evidence>
<evidence type="ECO:0000256" key="1">
    <source>
        <dbReference type="SAM" id="MobiDB-lite"/>
    </source>
</evidence>
<dbReference type="RefSeq" id="WP_358132673.1">
    <property type="nucleotide sequence ID" value="NZ_JBFALK010000006.1"/>
</dbReference>
<feature type="domain" description="Transposase IS204/IS1001/IS1096/IS1165 DDE" evidence="2">
    <location>
        <begin position="14"/>
        <end position="53"/>
    </location>
</feature>
<dbReference type="Pfam" id="PF01610">
    <property type="entry name" value="DDE_Tnp_ISL3"/>
    <property type="match status" value="1"/>
</dbReference>
<comment type="caution">
    <text evidence="3">The sequence shown here is derived from an EMBL/GenBank/DDBJ whole genome shotgun (WGS) entry which is preliminary data.</text>
</comment>
<evidence type="ECO:0000313" key="4">
    <source>
        <dbReference type="Proteomes" id="UP001551675"/>
    </source>
</evidence>
<evidence type="ECO:0000313" key="3">
    <source>
        <dbReference type="EMBL" id="MEV0969679.1"/>
    </source>
</evidence>
<accession>A0ABV3GDH4</accession>
<dbReference type="InterPro" id="IPR002560">
    <property type="entry name" value="Transposase_DDE"/>
</dbReference>
<gene>
    <name evidence="3" type="ORF">AB0I59_13670</name>
</gene>
<dbReference type="EMBL" id="JBFALK010000006">
    <property type="protein sequence ID" value="MEV0969679.1"/>
    <property type="molecule type" value="Genomic_DNA"/>
</dbReference>
<proteinExistence type="predicted"/>
<keyword evidence="4" id="KW-1185">Reference proteome</keyword>
<dbReference type="Proteomes" id="UP001551675">
    <property type="component" value="Unassembled WGS sequence"/>
</dbReference>